<evidence type="ECO:0000313" key="1">
    <source>
        <dbReference type="EMBL" id="ABT16179.1"/>
    </source>
</evidence>
<name>A7K805_9PHYC</name>
<gene>
    <name evidence="1" type="primary">Z045L</name>
    <name evidence="1" type="ORF">ATCV1_Z045L</name>
</gene>
<dbReference type="GeneID" id="5470214"/>
<dbReference type="Proteomes" id="UP000202420">
    <property type="component" value="Segment"/>
</dbReference>
<dbReference type="InterPro" id="IPR055621">
    <property type="entry name" value="DUF7197"/>
</dbReference>
<accession>A7K805</accession>
<protein>
    <submittedName>
        <fullName evidence="1">Uncharacterized protein Z045L</fullName>
    </submittedName>
</protein>
<keyword evidence="2" id="KW-1185">Reference proteome</keyword>
<evidence type="ECO:0000313" key="2">
    <source>
        <dbReference type="Proteomes" id="UP000202420"/>
    </source>
</evidence>
<dbReference type="EMBL" id="EF101928">
    <property type="protein sequence ID" value="ABT16179.1"/>
    <property type="molecule type" value="Genomic_DNA"/>
</dbReference>
<sequence length="170" mass="20205">MNSDQILLSSLETFFENGEHLSEMMDVLKNQSISMRVLDWFVSNYAKKTNYFFVTKEGKHFNIYLEYKSSLKSYSKRFFDPFCRGNRVEFEDQNGKKFMTTVGQLNFFRWVIKNDIIDECKKILREVEDDMTEAVRKRKITDLGESRRELNKARIKQCIATQTKVLISFS</sequence>
<dbReference type="RefSeq" id="YP_001426526.1">
    <property type="nucleotide sequence ID" value="NC_008724.1"/>
</dbReference>
<proteinExistence type="predicted"/>
<organism evidence="1 2">
    <name type="scientific">Chlorovirus heliozoae</name>
    <dbReference type="NCBI Taxonomy" id="322019"/>
    <lineage>
        <taxon>Viruses</taxon>
        <taxon>Varidnaviria</taxon>
        <taxon>Bamfordvirae</taxon>
        <taxon>Nucleocytoviricota</taxon>
        <taxon>Megaviricetes</taxon>
        <taxon>Algavirales</taxon>
        <taxon>Phycodnaviridae</taxon>
        <taxon>Chlorovirus</taxon>
    </lineage>
</organism>
<dbReference type="KEGG" id="vg:5470214"/>
<dbReference type="OrthoDB" id="13112at10239"/>
<reference evidence="1 2" key="1">
    <citation type="submission" date="2006-09" db="EMBL/GenBank/DDBJ databases">
        <title>Sequence and annotation of the 288-kb ATCV-1 virus that infects an endosymbiotic Chlorella strain of the heliozoon Acanthocystis turfacea.</title>
        <authorList>
            <person name="Fitzgerald L.A."/>
            <person name="Graves M.V."/>
            <person name="Li X."/>
            <person name="Pfitzner A.J.P."/>
            <person name="Hartigan J."/>
            <person name="Van Etten J.L."/>
        </authorList>
    </citation>
    <scope>NUCLEOTIDE SEQUENCE [LARGE SCALE GENOMIC DNA]</scope>
    <source>
        <strain evidence="1 2">ATCV-1</strain>
    </source>
</reference>
<dbReference type="Pfam" id="PF23827">
    <property type="entry name" value="DUF7197"/>
    <property type="match status" value="1"/>
</dbReference>